<dbReference type="PANTHER" id="PTHR22807">
    <property type="entry name" value="NOP2 YEAST -RELATED NOL1/NOP2/FMU SUN DOMAIN-CONTAINING"/>
    <property type="match status" value="1"/>
</dbReference>
<dbReference type="GO" id="GO:0008168">
    <property type="term" value="F:methyltransferase activity"/>
    <property type="evidence" value="ECO:0007669"/>
    <property type="project" value="UniProtKB-KW"/>
</dbReference>
<feature type="binding site" evidence="5">
    <location>
        <position position="261"/>
    </location>
    <ligand>
        <name>S-adenosyl-L-methionine</name>
        <dbReference type="ChEBI" id="CHEBI:59789"/>
    </ligand>
</feature>
<gene>
    <name evidence="7" type="ORF">ACFO0P_18615</name>
</gene>
<keyword evidence="2 5" id="KW-0808">Transferase</keyword>
<dbReference type="InterPro" id="IPR006027">
    <property type="entry name" value="NusB_RsmB_TIM44"/>
</dbReference>
<protein>
    <submittedName>
        <fullName evidence="7">RsmB/NOP family class I SAM-dependent RNA methyltransferase</fullName>
        <ecNumber evidence="7">2.1.1.-</ecNumber>
    </submittedName>
</protein>
<feature type="binding site" evidence="5">
    <location>
        <position position="287"/>
    </location>
    <ligand>
        <name>S-adenosyl-L-methionine</name>
        <dbReference type="ChEBI" id="CHEBI:59789"/>
    </ligand>
</feature>
<dbReference type="EC" id="2.1.1.-" evidence="7"/>
<name>A0ABV8YCU2_9DEIO</name>
<feature type="binding site" evidence="5">
    <location>
        <position position="303"/>
    </location>
    <ligand>
        <name>S-adenosyl-L-methionine</name>
        <dbReference type="ChEBI" id="CHEBI:59789"/>
    </ligand>
</feature>
<comment type="caution">
    <text evidence="5">Lacks conserved residue(s) required for the propagation of feature annotation.</text>
</comment>
<comment type="similarity">
    <text evidence="5">Belongs to the class I-like SAM-binding methyltransferase superfamily. RsmB/NOP family.</text>
</comment>
<feature type="domain" description="SAM-dependent MTase RsmB/NOP-type" evidence="6">
    <location>
        <begin position="144"/>
        <end position="415"/>
    </location>
</feature>
<evidence type="ECO:0000256" key="2">
    <source>
        <dbReference type="ARBA" id="ARBA00022679"/>
    </source>
</evidence>
<dbReference type="PROSITE" id="PS51686">
    <property type="entry name" value="SAM_MT_RSMB_NOP"/>
    <property type="match status" value="1"/>
</dbReference>
<evidence type="ECO:0000313" key="7">
    <source>
        <dbReference type="EMBL" id="MFC4455797.1"/>
    </source>
</evidence>
<dbReference type="Gene3D" id="3.40.50.150">
    <property type="entry name" value="Vaccinia Virus protein VP39"/>
    <property type="match status" value="1"/>
</dbReference>
<dbReference type="InterPro" id="IPR049560">
    <property type="entry name" value="MeTrfase_RsmB-F_NOP2_cat"/>
</dbReference>
<dbReference type="Pfam" id="PF01029">
    <property type="entry name" value="NusB"/>
    <property type="match status" value="1"/>
</dbReference>
<evidence type="ECO:0000256" key="4">
    <source>
        <dbReference type="ARBA" id="ARBA00022884"/>
    </source>
</evidence>
<dbReference type="PANTHER" id="PTHR22807:SF53">
    <property type="entry name" value="RIBOSOMAL RNA SMALL SUBUNIT METHYLTRANSFERASE B-RELATED"/>
    <property type="match status" value="1"/>
</dbReference>
<dbReference type="SUPFAM" id="SSF48013">
    <property type="entry name" value="NusB-like"/>
    <property type="match status" value="1"/>
</dbReference>
<keyword evidence="1 5" id="KW-0489">Methyltransferase</keyword>
<keyword evidence="8" id="KW-1185">Reference proteome</keyword>
<dbReference type="SUPFAM" id="SSF53335">
    <property type="entry name" value="S-adenosyl-L-methionine-dependent methyltransferases"/>
    <property type="match status" value="1"/>
</dbReference>
<organism evidence="7 8">
    <name type="scientific">Deinococcus sonorensis</name>
    <dbReference type="NCBI Taxonomy" id="309891"/>
    <lineage>
        <taxon>Bacteria</taxon>
        <taxon>Thermotogati</taxon>
        <taxon>Deinococcota</taxon>
        <taxon>Deinococci</taxon>
        <taxon>Deinococcales</taxon>
        <taxon>Deinococcaceae</taxon>
        <taxon>Deinococcus</taxon>
    </lineage>
</organism>
<keyword evidence="4 5" id="KW-0694">RNA-binding</keyword>
<evidence type="ECO:0000256" key="3">
    <source>
        <dbReference type="ARBA" id="ARBA00022691"/>
    </source>
</evidence>
<proteinExistence type="inferred from homology"/>
<dbReference type="Gene3D" id="1.10.940.10">
    <property type="entry name" value="NusB-like"/>
    <property type="match status" value="1"/>
</dbReference>
<dbReference type="GO" id="GO:0032259">
    <property type="term" value="P:methylation"/>
    <property type="evidence" value="ECO:0007669"/>
    <property type="project" value="UniProtKB-KW"/>
</dbReference>
<keyword evidence="3 5" id="KW-0949">S-adenosyl-L-methionine</keyword>
<dbReference type="Pfam" id="PF01189">
    <property type="entry name" value="Methyltr_RsmB-F"/>
    <property type="match status" value="1"/>
</dbReference>
<evidence type="ECO:0000256" key="5">
    <source>
        <dbReference type="PROSITE-ProRule" id="PRU01023"/>
    </source>
</evidence>
<dbReference type="RefSeq" id="WP_380130063.1">
    <property type="nucleotide sequence ID" value="NZ_JBHSEG010000011.1"/>
</dbReference>
<feature type="active site" description="Nucleophile" evidence="5">
    <location>
        <position position="356"/>
    </location>
</feature>
<dbReference type="InterPro" id="IPR001678">
    <property type="entry name" value="MeTrfase_RsmB-F_NOP2_dom"/>
</dbReference>
<evidence type="ECO:0000313" key="8">
    <source>
        <dbReference type="Proteomes" id="UP001595939"/>
    </source>
</evidence>
<reference evidence="8" key="1">
    <citation type="journal article" date="2019" name="Int. J. Syst. Evol. Microbiol.">
        <title>The Global Catalogue of Microorganisms (GCM) 10K type strain sequencing project: providing services to taxonomists for standard genome sequencing and annotation.</title>
        <authorList>
            <consortium name="The Broad Institute Genomics Platform"/>
            <consortium name="The Broad Institute Genome Sequencing Center for Infectious Disease"/>
            <person name="Wu L."/>
            <person name="Ma J."/>
        </authorList>
    </citation>
    <scope>NUCLEOTIDE SEQUENCE [LARGE SCALE GENOMIC DNA]</scope>
    <source>
        <strain evidence="8">CCUG 39970</strain>
    </source>
</reference>
<dbReference type="CDD" id="cd02440">
    <property type="entry name" value="AdoMet_MTases"/>
    <property type="match status" value="1"/>
</dbReference>
<dbReference type="InterPro" id="IPR023267">
    <property type="entry name" value="RCMT"/>
</dbReference>
<comment type="caution">
    <text evidence="7">The sequence shown here is derived from an EMBL/GenBank/DDBJ whole genome shotgun (WGS) entry which is preliminary data.</text>
</comment>
<sequence>MTVPTPKKANPARSLAMRVLGTVLESASFAAPTLDDALQQARLSARDAGLATHLVYGTLRHLPVLDAALAPLLRGPTPLHTRVLLLCGSFEKLVLGTPPHAVVNEYVTLARQGKQPPGLINAVLRRVELLGPLDPQSTLPAWLADEYRAAYGDAAPAIFQSLLEPQPLWLRLRPAGVEALEEEGGTLEPGANDMYRVQLGRPLRDSAAFRQGWAQPINPASLACVQALGDVSGQPVLDLAGGAGVKAAMLAAAGANVTSVDVVEGKHRAARRNLERLGLQARFVTADLTATPDLSPAPAVLLDAPCTGSGTLRAHPEIKLRLTPASVQELADLQGQLLDTAAQLTLPGGVLVYSVCSVTHAEGPDMVEGFLSRHPEFQPEPLPDLDVPAVPSGQGVLTVPLDGIDGFFIARMRRQD</sequence>
<dbReference type="EMBL" id="JBHSEG010000011">
    <property type="protein sequence ID" value="MFC4455797.1"/>
    <property type="molecule type" value="Genomic_DNA"/>
</dbReference>
<dbReference type="InterPro" id="IPR029063">
    <property type="entry name" value="SAM-dependent_MTases_sf"/>
</dbReference>
<dbReference type="InterPro" id="IPR035926">
    <property type="entry name" value="NusB-like_sf"/>
</dbReference>
<evidence type="ECO:0000256" key="1">
    <source>
        <dbReference type="ARBA" id="ARBA00022603"/>
    </source>
</evidence>
<evidence type="ECO:0000259" key="6">
    <source>
        <dbReference type="PROSITE" id="PS51686"/>
    </source>
</evidence>
<dbReference type="Proteomes" id="UP001595939">
    <property type="component" value="Unassembled WGS sequence"/>
</dbReference>
<dbReference type="PRINTS" id="PR02008">
    <property type="entry name" value="RCMTFAMILY"/>
</dbReference>
<accession>A0ABV8YCU2</accession>